<comment type="similarity">
    <text evidence="1">Belongs to the peptidase S33 family.</text>
</comment>
<evidence type="ECO:0000256" key="3">
    <source>
        <dbReference type="ARBA" id="ARBA00022801"/>
    </source>
</evidence>
<dbReference type="GO" id="GO:0097176">
    <property type="term" value="P:epoxide metabolic process"/>
    <property type="evidence" value="ECO:0007669"/>
    <property type="project" value="TreeGrafter"/>
</dbReference>
<evidence type="ECO:0000259" key="5">
    <source>
        <dbReference type="Pfam" id="PF06441"/>
    </source>
</evidence>
<feature type="domain" description="Epoxide hydrolase N-terminal" evidence="5">
    <location>
        <begin position="8"/>
        <end position="117"/>
    </location>
</feature>
<gene>
    <name evidence="6" type="ORF">K460DRAFT_370819</name>
</gene>
<reference evidence="6" key="1">
    <citation type="submission" date="2020-01" db="EMBL/GenBank/DDBJ databases">
        <authorList>
            <consortium name="DOE Joint Genome Institute"/>
            <person name="Haridas S."/>
            <person name="Albert R."/>
            <person name="Binder M."/>
            <person name="Bloem J."/>
            <person name="Labutti K."/>
            <person name="Salamov A."/>
            <person name="Andreopoulos B."/>
            <person name="Baker S.E."/>
            <person name="Barry K."/>
            <person name="Bills G."/>
            <person name="Bluhm B.H."/>
            <person name="Cannon C."/>
            <person name="Castanera R."/>
            <person name="Culley D.E."/>
            <person name="Daum C."/>
            <person name="Ezra D."/>
            <person name="Gonzalez J.B."/>
            <person name="Henrissat B."/>
            <person name="Kuo A."/>
            <person name="Liang C."/>
            <person name="Lipzen A."/>
            <person name="Lutzoni F."/>
            <person name="Magnuson J."/>
            <person name="Mondo S."/>
            <person name="Nolan M."/>
            <person name="Ohm R."/>
            <person name="Pangilinan J."/>
            <person name="Park H.-J."/>
            <person name="Ramirez L."/>
            <person name="Alfaro M."/>
            <person name="Sun H."/>
            <person name="Tritt A."/>
            <person name="Yoshinaga Y."/>
            <person name="Zwiers L.-H."/>
            <person name="Turgeon B.G."/>
            <person name="Goodwin S.B."/>
            <person name="Spatafora J.W."/>
            <person name="Crous P.W."/>
            <person name="Grigoriev I.V."/>
        </authorList>
    </citation>
    <scope>NUCLEOTIDE SEQUENCE</scope>
    <source>
        <strain evidence="6">CBS 394.84</strain>
    </source>
</reference>
<dbReference type="Pfam" id="PF06441">
    <property type="entry name" value="EHN"/>
    <property type="match status" value="1"/>
</dbReference>
<evidence type="ECO:0000256" key="2">
    <source>
        <dbReference type="ARBA" id="ARBA00022797"/>
    </source>
</evidence>
<proteinExistence type="inferred from homology"/>
<dbReference type="InterPro" id="IPR010497">
    <property type="entry name" value="Epoxide_hydro_N"/>
</dbReference>
<dbReference type="PANTHER" id="PTHR21661">
    <property type="entry name" value="EPOXIDE HYDROLASE 1-RELATED"/>
    <property type="match status" value="1"/>
</dbReference>
<keyword evidence="2" id="KW-0058">Aromatic hydrocarbons catabolism</keyword>
<feature type="active site" description="Nucleophile" evidence="4">
    <location>
        <position position="183"/>
    </location>
</feature>
<dbReference type="Gene3D" id="3.40.50.1820">
    <property type="entry name" value="alpha/beta hydrolase"/>
    <property type="match status" value="1"/>
</dbReference>
<keyword evidence="7" id="KW-1185">Reference proteome</keyword>
<evidence type="ECO:0000313" key="7">
    <source>
        <dbReference type="Proteomes" id="UP000800039"/>
    </source>
</evidence>
<feature type="active site" description="Proton donor" evidence="4">
    <location>
        <position position="316"/>
    </location>
</feature>
<comment type="caution">
    <text evidence="6">The sequence shown here is derived from an EMBL/GenBank/DDBJ whole genome shotgun (WGS) entry which is preliminary data.</text>
</comment>
<dbReference type="GO" id="GO:0004301">
    <property type="term" value="F:epoxide hydrolase activity"/>
    <property type="evidence" value="ECO:0007669"/>
    <property type="project" value="TreeGrafter"/>
</dbReference>
<dbReference type="GeneID" id="63851483"/>
<dbReference type="RefSeq" id="XP_040783402.1">
    <property type="nucleotide sequence ID" value="XM_040934232.1"/>
</dbReference>
<dbReference type="PRINTS" id="PR00412">
    <property type="entry name" value="EPOXHYDRLASE"/>
</dbReference>
<feature type="active site" description="Proton acceptor" evidence="4">
    <location>
        <position position="376"/>
    </location>
</feature>
<dbReference type="Proteomes" id="UP000800039">
    <property type="component" value="Unassembled WGS sequence"/>
</dbReference>
<protein>
    <submittedName>
        <fullName evidence="6">Alpha/beta-hydrolase</fullName>
    </submittedName>
</protein>
<name>A0A9P4G8B0_9PLEO</name>
<dbReference type="InterPro" id="IPR000639">
    <property type="entry name" value="Epox_hydrolase-like"/>
</dbReference>
<sequence length="410" mass="46335">MMGSESVPYTISVPDSALAKLKRKLSDADYPDELDTLDQWPYGSPLSDIKRLAKYWETGFDWRRTEAKLNELPNNRKKVQVEGYGDIDIHFVWKKNSNPNAIPLLFCHGWPGSFVEVTKILPLLEAGEKEGKPAFHIVAPSLPNFGFSQKITKPGFALSQYAETCHRLMQDLGYEKYVTQGGDWGFYITRSMGVLYPSHVLASHINMVRAHAPSFSSQPALALQHAMTAYTAAESAGLKRSEWFLDQGQAYRQLHATKPQTISYAFADSPVALLAWIYEKLIDWTDGYAWTDDEILTWISIYWFSTSGPNAHVRIYYEAQHNPTDKIPDRDRASQWVDRVKLGLAHFPREITVVPRIWGRTLGPVVQESDNDKGGHFAAWERPDVIAGDLQKMFGKSGPCYEIVPGKSGY</sequence>
<dbReference type="SUPFAM" id="SSF53474">
    <property type="entry name" value="alpha/beta-Hydrolases"/>
    <property type="match status" value="1"/>
</dbReference>
<evidence type="ECO:0000313" key="6">
    <source>
        <dbReference type="EMBL" id="KAF1840839.1"/>
    </source>
</evidence>
<dbReference type="AlphaFoldDB" id="A0A9P4G8B0"/>
<keyword evidence="3" id="KW-0378">Hydrolase</keyword>
<dbReference type="OrthoDB" id="7130006at2759"/>
<dbReference type="PIRSF" id="PIRSF001112">
    <property type="entry name" value="Epoxide_hydrolase"/>
    <property type="match status" value="1"/>
</dbReference>
<dbReference type="InterPro" id="IPR029058">
    <property type="entry name" value="AB_hydrolase_fold"/>
</dbReference>
<dbReference type="PANTHER" id="PTHR21661:SF35">
    <property type="entry name" value="EPOXIDE HYDROLASE"/>
    <property type="match status" value="1"/>
</dbReference>
<organism evidence="6 7">
    <name type="scientific">Cucurbitaria berberidis CBS 394.84</name>
    <dbReference type="NCBI Taxonomy" id="1168544"/>
    <lineage>
        <taxon>Eukaryota</taxon>
        <taxon>Fungi</taxon>
        <taxon>Dikarya</taxon>
        <taxon>Ascomycota</taxon>
        <taxon>Pezizomycotina</taxon>
        <taxon>Dothideomycetes</taxon>
        <taxon>Pleosporomycetidae</taxon>
        <taxon>Pleosporales</taxon>
        <taxon>Pleosporineae</taxon>
        <taxon>Cucurbitariaceae</taxon>
        <taxon>Cucurbitaria</taxon>
    </lineage>
</organism>
<accession>A0A9P4G8B0</accession>
<dbReference type="EMBL" id="ML976619">
    <property type="protein sequence ID" value="KAF1840839.1"/>
    <property type="molecule type" value="Genomic_DNA"/>
</dbReference>
<dbReference type="InterPro" id="IPR016292">
    <property type="entry name" value="Epoxide_hydrolase"/>
</dbReference>
<evidence type="ECO:0000256" key="1">
    <source>
        <dbReference type="ARBA" id="ARBA00010088"/>
    </source>
</evidence>
<evidence type="ECO:0000256" key="4">
    <source>
        <dbReference type="PIRSR" id="PIRSR001112-1"/>
    </source>
</evidence>